<proteinExistence type="predicted"/>
<evidence type="ECO:0000313" key="3">
    <source>
        <dbReference type="Proteomes" id="UP000499080"/>
    </source>
</evidence>
<dbReference type="Proteomes" id="UP000499080">
    <property type="component" value="Unassembled WGS sequence"/>
</dbReference>
<sequence length="126" mass="13916">GVSGPPDRRRLAPGGQLHFRRWEQSGRGNTLRADDATSSPPRKGQEDELSGTRPLHTRSAGGLHGPKGLLRRRSGPGVAQERGGVWELQQSLPDSRPVQRGGRHDDQRRGEGDRRIRHAAQTILDR</sequence>
<accession>A0A4Y2WGS6</accession>
<keyword evidence="3" id="KW-1185">Reference proteome</keyword>
<feature type="compositionally biased region" description="Basic and acidic residues" evidence="1">
    <location>
        <begin position="1"/>
        <end position="10"/>
    </location>
</feature>
<name>A0A4Y2WGS6_ARAVE</name>
<feature type="non-terminal residue" evidence="2">
    <location>
        <position position="1"/>
    </location>
</feature>
<reference evidence="2 3" key="1">
    <citation type="journal article" date="2019" name="Sci. Rep.">
        <title>Orb-weaving spider Araneus ventricosus genome elucidates the spidroin gene catalogue.</title>
        <authorList>
            <person name="Kono N."/>
            <person name="Nakamura H."/>
            <person name="Ohtoshi R."/>
            <person name="Moran D.A.P."/>
            <person name="Shinohara A."/>
            <person name="Yoshida Y."/>
            <person name="Fujiwara M."/>
            <person name="Mori M."/>
            <person name="Tomita M."/>
            <person name="Arakawa K."/>
        </authorList>
    </citation>
    <scope>NUCLEOTIDE SEQUENCE [LARGE SCALE GENOMIC DNA]</scope>
</reference>
<evidence type="ECO:0000256" key="1">
    <source>
        <dbReference type="SAM" id="MobiDB-lite"/>
    </source>
</evidence>
<feature type="compositionally biased region" description="Basic and acidic residues" evidence="1">
    <location>
        <begin position="102"/>
        <end position="114"/>
    </location>
</feature>
<gene>
    <name evidence="2" type="ORF">AVEN_216143_1</name>
</gene>
<protein>
    <submittedName>
        <fullName evidence="2">Uncharacterized protein</fullName>
    </submittedName>
</protein>
<dbReference type="AlphaFoldDB" id="A0A4Y2WGS6"/>
<comment type="caution">
    <text evidence="2">The sequence shown here is derived from an EMBL/GenBank/DDBJ whole genome shotgun (WGS) entry which is preliminary data.</text>
</comment>
<evidence type="ECO:0000313" key="2">
    <source>
        <dbReference type="EMBL" id="GBO35217.1"/>
    </source>
</evidence>
<dbReference type="EMBL" id="BGPR01059184">
    <property type="protein sequence ID" value="GBO35217.1"/>
    <property type="molecule type" value="Genomic_DNA"/>
</dbReference>
<organism evidence="2 3">
    <name type="scientific">Araneus ventricosus</name>
    <name type="common">Orbweaver spider</name>
    <name type="synonym">Epeira ventricosa</name>
    <dbReference type="NCBI Taxonomy" id="182803"/>
    <lineage>
        <taxon>Eukaryota</taxon>
        <taxon>Metazoa</taxon>
        <taxon>Ecdysozoa</taxon>
        <taxon>Arthropoda</taxon>
        <taxon>Chelicerata</taxon>
        <taxon>Arachnida</taxon>
        <taxon>Araneae</taxon>
        <taxon>Araneomorphae</taxon>
        <taxon>Entelegynae</taxon>
        <taxon>Araneoidea</taxon>
        <taxon>Araneidae</taxon>
        <taxon>Araneus</taxon>
    </lineage>
</organism>
<feature type="region of interest" description="Disordered" evidence="1">
    <location>
        <begin position="1"/>
        <end position="126"/>
    </location>
</feature>